<dbReference type="Gene3D" id="1.10.357.10">
    <property type="entry name" value="Tetracycline Repressor, domain 2"/>
    <property type="match status" value="1"/>
</dbReference>
<dbReference type="InterPro" id="IPR025996">
    <property type="entry name" value="MT1864/Rv1816-like_C"/>
</dbReference>
<protein>
    <submittedName>
        <fullName evidence="6">TetR family transcriptional regulator</fullName>
    </submittedName>
</protein>
<keyword evidence="7" id="KW-1185">Reference proteome</keyword>
<dbReference type="Gene3D" id="1.10.10.60">
    <property type="entry name" value="Homeodomain-like"/>
    <property type="match status" value="1"/>
</dbReference>
<dbReference type="InterPro" id="IPR001647">
    <property type="entry name" value="HTH_TetR"/>
</dbReference>
<keyword evidence="2 4" id="KW-0238">DNA-binding</keyword>
<dbReference type="PROSITE" id="PS50977">
    <property type="entry name" value="HTH_TETR_2"/>
    <property type="match status" value="1"/>
</dbReference>
<sequence>MAHRMGLDKARVVEEAAKLVDEEGLEQLSLGRLAQRLGVRTPSLYNHVAGLPGLQRDLALYCAKELRDIIMRATIGKARAEAIFAFADVYRAYARQDPGRYALTLAPDPDYEEIQALTREVLEIAQAVLAPYKLNEHDAIHAIRSLRSIVQGFISLEMAGGFKMSYDLDASFHWLLNLFIAGLERSI</sequence>
<keyword evidence="3" id="KW-0804">Transcription</keyword>
<dbReference type="Pfam" id="PF13305">
    <property type="entry name" value="TetR_C_33"/>
    <property type="match status" value="1"/>
</dbReference>
<organism evidence="6 7">
    <name type="scientific">Ktedonobacter robiniae</name>
    <dbReference type="NCBI Taxonomy" id="2778365"/>
    <lineage>
        <taxon>Bacteria</taxon>
        <taxon>Bacillati</taxon>
        <taxon>Chloroflexota</taxon>
        <taxon>Ktedonobacteria</taxon>
        <taxon>Ktedonobacterales</taxon>
        <taxon>Ktedonobacteraceae</taxon>
        <taxon>Ktedonobacter</taxon>
    </lineage>
</organism>
<dbReference type="Proteomes" id="UP000654345">
    <property type="component" value="Unassembled WGS sequence"/>
</dbReference>
<evidence type="ECO:0000256" key="3">
    <source>
        <dbReference type="ARBA" id="ARBA00023163"/>
    </source>
</evidence>
<name>A0ABQ3V0J8_9CHLR</name>
<evidence type="ECO:0000259" key="5">
    <source>
        <dbReference type="PROSITE" id="PS50977"/>
    </source>
</evidence>
<evidence type="ECO:0000256" key="2">
    <source>
        <dbReference type="ARBA" id="ARBA00023125"/>
    </source>
</evidence>
<gene>
    <name evidence="6" type="ORF">KSB_69610</name>
</gene>
<proteinExistence type="predicted"/>
<dbReference type="SUPFAM" id="SSF48498">
    <property type="entry name" value="Tetracyclin repressor-like, C-terminal domain"/>
    <property type="match status" value="1"/>
</dbReference>
<comment type="caution">
    <text evidence="6">The sequence shown here is derived from an EMBL/GenBank/DDBJ whole genome shotgun (WGS) entry which is preliminary data.</text>
</comment>
<dbReference type="EMBL" id="BNJG01000003">
    <property type="protein sequence ID" value="GHO58486.1"/>
    <property type="molecule type" value="Genomic_DNA"/>
</dbReference>
<reference evidence="6 7" key="1">
    <citation type="journal article" date="2021" name="Int. J. Syst. Evol. Microbiol.">
        <title>Reticulibacter mediterranei gen. nov., sp. nov., within the new family Reticulibacteraceae fam. nov., and Ktedonospora formicarum gen. nov., sp. nov., Ktedonobacter robiniae sp. nov., Dictyobacter formicarum sp. nov. and Dictyobacter arantiisoli sp. nov., belonging to the class Ktedonobacteria.</title>
        <authorList>
            <person name="Yabe S."/>
            <person name="Zheng Y."/>
            <person name="Wang C.M."/>
            <person name="Sakai Y."/>
            <person name="Abe K."/>
            <person name="Yokota A."/>
            <person name="Donadio S."/>
            <person name="Cavaletti L."/>
            <person name="Monciardini P."/>
        </authorList>
    </citation>
    <scope>NUCLEOTIDE SEQUENCE [LARGE SCALE GENOMIC DNA]</scope>
    <source>
        <strain evidence="6 7">SOSP1-30</strain>
    </source>
</reference>
<dbReference type="InterPro" id="IPR009057">
    <property type="entry name" value="Homeodomain-like_sf"/>
</dbReference>
<feature type="domain" description="HTH tetR-type" evidence="5">
    <location>
        <begin position="6"/>
        <end position="66"/>
    </location>
</feature>
<feature type="DNA-binding region" description="H-T-H motif" evidence="4">
    <location>
        <begin position="29"/>
        <end position="48"/>
    </location>
</feature>
<keyword evidence="1" id="KW-0805">Transcription regulation</keyword>
<dbReference type="InterPro" id="IPR036271">
    <property type="entry name" value="Tet_transcr_reg_TetR-rel_C_sf"/>
</dbReference>
<evidence type="ECO:0000256" key="1">
    <source>
        <dbReference type="ARBA" id="ARBA00023015"/>
    </source>
</evidence>
<evidence type="ECO:0000256" key="4">
    <source>
        <dbReference type="PROSITE-ProRule" id="PRU00335"/>
    </source>
</evidence>
<dbReference type="SUPFAM" id="SSF46689">
    <property type="entry name" value="Homeodomain-like"/>
    <property type="match status" value="1"/>
</dbReference>
<accession>A0ABQ3V0J8</accession>
<evidence type="ECO:0000313" key="7">
    <source>
        <dbReference type="Proteomes" id="UP000654345"/>
    </source>
</evidence>
<evidence type="ECO:0000313" key="6">
    <source>
        <dbReference type="EMBL" id="GHO58486.1"/>
    </source>
</evidence>
<dbReference type="RefSeq" id="WP_201374766.1">
    <property type="nucleotide sequence ID" value="NZ_BNJG01000003.1"/>
</dbReference>